<evidence type="ECO:0008006" key="3">
    <source>
        <dbReference type="Google" id="ProtNLM"/>
    </source>
</evidence>
<organism evidence="1 2">
    <name type="scientific">Herbidospora galbida</name>
    <dbReference type="NCBI Taxonomy" id="2575442"/>
    <lineage>
        <taxon>Bacteria</taxon>
        <taxon>Bacillati</taxon>
        <taxon>Actinomycetota</taxon>
        <taxon>Actinomycetes</taxon>
        <taxon>Streptosporangiales</taxon>
        <taxon>Streptosporangiaceae</taxon>
        <taxon>Herbidospora</taxon>
    </lineage>
</organism>
<dbReference type="RefSeq" id="WP_061290203.1">
    <property type="nucleotide sequence ID" value="NZ_SZQA01000035.1"/>
</dbReference>
<sequence>MRNIPIPVDTSRLAITCVKAPQPRIRDRQTGEIKVDKNGQTVYEITTSTEDAFGRIELVKIAVAGEPPVGVGQRIFPVNLVGYVWEIAGRWGISYRADSIISAETAQVGAKSRD</sequence>
<name>A0A4U3M624_9ACTN</name>
<dbReference type="Proteomes" id="UP000308705">
    <property type="component" value="Unassembled WGS sequence"/>
</dbReference>
<accession>A0A4U3M624</accession>
<reference evidence="1 2" key="1">
    <citation type="submission" date="2019-04" db="EMBL/GenBank/DDBJ databases">
        <title>Herbidospora sp. NEAU-GS14.nov., a novel actinomycete isolated from soil.</title>
        <authorList>
            <person name="Han L."/>
        </authorList>
    </citation>
    <scope>NUCLEOTIDE SEQUENCE [LARGE SCALE GENOMIC DNA]</scope>
    <source>
        <strain evidence="1 2">NEAU-GS14</strain>
    </source>
</reference>
<evidence type="ECO:0000313" key="2">
    <source>
        <dbReference type="Proteomes" id="UP000308705"/>
    </source>
</evidence>
<dbReference type="AlphaFoldDB" id="A0A4U3M624"/>
<gene>
    <name evidence="1" type="ORF">FDA94_29800</name>
</gene>
<proteinExistence type="predicted"/>
<keyword evidence="2" id="KW-1185">Reference proteome</keyword>
<protein>
    <recommendedName>
        <fullName evidence="3">Regulatory protein</fullName>
    </recommendedName>
</protein>
<comment type="caution">
    <text evidence="1">The sequence shown here is derived from an EMBL/GenBank/DDBJ whole genome shotgun (WGS) entry which is preliminary data.</text>
</comment>
<evidence type="ECO:0000313" key="1">
    <source>
        <dbReference type="EMBL" id="TKK84338.1"/>
    </source>
</evidence>
<dbReference type="EMBL" id="SZQA01000035">
    <property type="protein sequence ID" value="TKK84338.1"/>
    <property type="molecule type" value="Genomic_DNA"/>
</dbReference>
<dbReference type="OrthoDB" id="3537399at2"/>